<gene>
    <name evidence="1" type="ORF">HMPREF9020_00054</name>
</gene>
<dbReference type="EMBL" id="ADCX01000001">
    <property type="protein sequence ID" value="EFG26435.2"/>
    <property type="molecule type" value="Genomic_DNA"/>
</dbReference>
<evidence type="ECO:0000313" key="2">
    <source>
        <dbReference type="Proteomes" id="UP000005777"/>
    </source>
</evidence>
<dbReference type="HOGENOM" id="CLU_062215_0_0_11"/>
<dbReference type="GO" id="GO:0016757">
    <property type="term" value="F:glycosyltransferase activity"/>
    <property type="evidence" value="ECO:0007669"/>
    <property type="project" value="InterPro"/>
</dbReference>
<sequence>MDVLYCGDSRMRDGLLISLLSLIDQSSDPVNAYVLTASIRTDDHVWDPITAGDIAYLDALVKKSRQGGSVTLIDISRQFHDEPPTANMKTRFSPYCMLRLYSDLVDLPDRILYLDTDVICRKDPIELFTMDMGKAQIAGVPDHYGRLMPTAGLTFPGNYVNSGVLLLNMAAIYDSGLFAKCRRMCQAKRMFLCDQTAINRLARDRKILPRRYNEQIKTRKNTVLRHFTTTLHALPFPHTQTVKPWDIDRVHDVLDEYDYDFLFLNYKFHISQMNALA</sequence>
<dbReference type="AlphaFoldDB" id="W5IHH3"/>
<proteinExistence type="predicted"/>
<accession>W5IHH3</accession>
<dbReference type="Gene3D" id="3.90.550.10">
    <property type="entry name" value="Spore Coat Polysaccharide Biosynthesis Protein SpsA, Chain A"/>
    <property type="match status" value="1"/>
</dbReference>
<reference evidence="1 2" key="1">
    <citation type="submission" date="2012-01" db="EMBL/GenBank/DDBJ databases">
        <title>The Genome Sequence of Scardovia inopinata F0304.</title>
        <authorList>
            <consortium name="The Broad Institute Genome Sequencing Platform"/>
            <person name="Ward D."/>
            <person name="Earl A."/>
            <person name="Feldgarden M."/>
            <person name="Gevers D."/>
            <person name="Young S."/>
            <person name="Zeng Q."/>
            <person name="Koehrsen M."/>
            <person name="Alvarado L."/>
            <person name="Berlin A.M."/>
            <person name="Borenstein D."/>
            <person name="Chapman S.B."/>
            <person name="Chen Z."/>
            <person name="Engels R."/>
            <person name="Freedman E."/>
            <person name="Gellesch M."/>
            <person name="Goldberg J."/>
            <person name="Griggs A."/>
            <person name="Gujja S."/>
            <person name="Heilman E.R."/>
            <person name="Heiman D.I."/>
            <person name="Hepburn T.A."/>
            <person name="Howarth C."/>
            <person name="Jen D."/>
            <person name="Larson L."/>
            <person name="Mehta T."/>
            <person name="Park D."/>
            <person name="Pearson M."/>
            <person name="Richards J."/>
            <person name="Roberts A."/>
            <person name="Saif S."/>
            <person name="Shea T.D."/>
            <person name="Shenoy N."/>
            <person name="Sisk P."/>
            <person name="Stolte C."/>
            <person name="Sykes S.N."/>
            <person name="Walk T."/>
            <person name="White J."/>
            <person name="Yandava C."/>
            <person name="Izard J."/>
            <person name="Baranova O.V."/>
            <person name="Blanton J.M."/>
            <person name="Tanner A.C."/>
            <person name="Dewhirst F."/>
            <person name="Haas B."/>
            <person name="Nusbaum C."/>
            <person name="Birren B."/>
        </authorList>
    </citation>
    <scope>NUCLEOTIDE SEQUENCE [LARGE SCALE GENOMIC DNA]</scope>
    <source>
        <strain evidence="1 2">F0304</strain>
    </source>
</reference>
<name>W5IHH3_SCAIO</name>
<evidence type="ECO:0000313" key="1">
    <source>
        <dbReference type="EMBL" id="EFG26435.2"/>
    </source>
</evidence>
<comment type="caution">
    <text evidence="1">The sequence shown here is derived from an EMBL/GenBank/DDBJ whole genome shotgun (WGS) entry which is preliminary data.</text>
</comment>
<dbReference type="eggNOG" id="COG1442">
    <property type="taxonomic scope" value="Bacteria"/>
</dbReference>
<dbReference type="Proteomes" id="UP000005777">
    <property type="component" value="Unassembled WGS sequence"/>
</dbReference>
<dbReference type="InterPro" id="IPR002495">
    <property type="entry name" value="Glyco_trans_8"/>
</dbReference>
<dbReference type="SUPFAM" id="SSF53448">
    <property type="entry name" value="Nucleotide-diphospho-sugar transferases"/>
    <property type="match status" value="1"/>
</dbReference>
<dbReference type="Pfam" id="PF01501">
    <property type="entry name" value="Glyco_transf_8"/>
    <property type="match status" value="1"/>
</dbReference>
<keyword evidence="2" id="KW-1185">Reference proteome</keyword>
<dbReference type="InterPro" id="IPR029044">
    <property type="entry name" value="Nucleotide-diphossugar_trans"/>
</dbReference>
<organism evidence="1 2">
    <name type="scientific">Scardovia inopinata F0304</name>
    <dbReference type="NCBI Taxonomy" id="641146"/>
    <lineage>
        <taxon>Bacteria</taxon>
        <taxon>Bacillati</taxon>
        <taxon>Actinomycetota</taxon>
        <taxon>Actinomycetes</taxon>
        <taxon>Bifidobacteriales</taxon>
        <taxon>Bifidobacteriaceae</taxon>
        <taxon>Scardovia</taxon>
    </lineage>
</organism>
<evidence type="ECO:0008006" key="3">
    <source>
        <dbReference type="Google" id="ProtNLM"/>
    </source>
</evidence>
<protein>
    <recommendedName>
        <fullName evidence="3">Glycosyl transferase family 8 C-terminal domain-containing protein</fullName>
    </recommendedName>
</protein>
<dbReference type="RefSeq" id="WP_040590348.1">
    <property type="nucleotide sequence ID" value="NZ_GG770225.1"/>
</dbReference>